<dbReference type="Gene3D" id="2.60.40.1730">
    <property type="entry name" value="tricorn interacting facor f3 domain"/>
    <property type="match status" value="1"/>
</dbReference>
<dbReference type="InterPro" id="IPR001930">
    <property type="entry name" value="Peptidase_M1"/>
</dbReference>
<dbReference type="FunFam" id="1.10.390.10:FF:000001">
    <property type="entry name" value="Aminopeptidase"/>
    <property type="match status" value="1"/>
</dbReference>
<feature type="compositionally biased region" description="Low complexity" evidence="20">
    <location>
        <begin position="217"/>
        <end position="231"/>
    </location>
</feature>
<dbReference type="VEuPathDB" id="VectorBase:AATE020362"/>
<keyword evidence="5" id="KW-0963">Cytoplasm</keyword>
<keyword evidence="9" id="KW-0378">Hydrolase</keyword>
<organism evidence="24">
    <name type="scientific">Anopheles atroparvus</name>
    <name type="common">European mosquito</name>
    <dbReference type="NCBI Taxonomy" id="41427"/>
    <lineage>
        <taxon>Eukaryota</taxon>
        <taxon>Metazoa</taxon>
        <taxon>Ecdysozoa</taxon>
        <taxon>Arthropoda</taxon>
        <taxon>Hexapoda</taxon>
        <taxon>Insecta</taxon>
        <taxon>Pterygota</taxon>
        <taxon>Neoptera</taxon>
        <taxon>Endopterygota</taxon>
        <taxon>Diptera</taxon>
        <taxon>Nematocera</taxon>
        <taxon>Culicoidea</taxon>
        <taxon>Culicidae</taxon>
        <taxon>Anophelinae</taxon>
        <taxon>Anopheles</taxon>
    </lineage>
</organism>
<dbReference type="EnsemblMetazoa" id="AATE020362-RA">
    <property type="protein sequence ID" value="AATE020362-PA.1"/>
    <property type="gene ID" value="AATE020362"/>
</dbReference>
<dbReference type="Pfam" id="PF17900">
    <property type="entry name" value="Peptidase_M1_N"/>
    <property type="match status" value="1"/>
</dbReference>
<feature type="region of interest" description="Disordered" evidence="20">
    <location>
        <begin position="210"/>
        <end position="243"/>
    </location>
</feature>
<evidence type="ECO:0000256" key="8">
    <source>
        <dbReference type="ARBA" id="ARBA00022723"/>
    </source>
</evidence>
<evidence type="ECO:0000256" key="12">
    <source>
        <dbReference type="ARBA" id="ARBA00023288"/>
    </source>
</evidence>
<evidence type="ECO:0000259" key="23">
    <source>
        <dbReference type="Pfam" id="PF17900"/>
    </source>
</evidence>
<evidence type="ECO:0000256" key="20">
    <source>
        <dbReference type="SAM" id="MobiDB-lite"/>
    </source>
</evidence>
<dbReference type="FunFam" id="1.25.50.20:FF:000002">
    <property type="entry name" value="Aminopeptidase"/>
    <property type="match status" value="1"/>
</dbReference>
<dbReference type="PANTHER" id="PTHR11533:SF174">
    <property type="entry name" value="PUROMYCIN-SENSITIVE AMINOPEPTIDASE-RELATED"/>
    <property type="match status" value="1"/>
</dbReference>
<dbReference type="SUPFAM" id="SSF55486">
    <property type="entry name" value="Metalloproteases ('zincins'), catalytic domain"/>
    <property type="match status" value="1"/>
</dbReference>
<evidence type="ECO:0000256" key="14">
    <source>
        <dbReference type="ARBA" id="ARBA00066316"/>
    </source>
</evidence>
<name>A0A182JLL4_ANOAO</name>
<evidence type="ECO:0000259" key="21">
    <source>
        <dbReference type="Pfam" id="PF01433"/>
    </source>
</evidence>
<dbReference type="STRING" id="41427.A0A182JLL4"/>
<dbReference type="SUPFAM" id="SSF63737">
    <property type="entry name" value="Leukotriene A4 hydrolase N-terminal domain"/>
    <property type="match status" value="1"/>
</dbReference>
<dbReference type="InterPro" id="IPR045357">
    <property type="entry name" value="Aminopeptidase_N-like_N"/>
</dbReference>
<evidence type="ECO:0000256" key="3">
    <source>
        <dbReference type="ARBA" id="ARBA00010136"/>
    </source>
</evidence>
<evidence type="ECO:0000256" key="4">
    <source>
        <dbReference type="ARBA" id="ARBA00022438"/>
    </source>
</evidence>
<dbReference type="GO" id="GO:0005737">
    <property type="term" value="C:cytoplasm"/>
    <property type="evidence" value="ECO:0007669"/>
    <property type="project" value="UniProtKB-SubCell"/>
</dbReference>
<proteinExistence type="inferred from homology"/>
<evidence type="ECO:0000256" key="16">
    <source>
        <dbReference type="ARBA" id="ARBA00081993"/>
    </source>
</evidence>
<feature type="binding site" evidence="18">
    <location>
        <position position="562"/>
    </location>
    <ligand>
        <name>Zn(2+)</name>
        <dbReference type="ChEBI" id="CHEBI:29105"/>
        <note>catalytic</note>
    </ligand>
</feature>
<keyword evidence="11" id="KW-0482">Metalloprotease</keyword>
<dbReference type="InterPro" id="IPR050344">
    <property type="entry name" value="Peptidase_M1_aminopeptidases"/>
</dbReference>
<dbReference type="GO" id="GO:0042277">
    <property type="term" value="F:peptide binding"/>
    <property type="evidence" value="ECO:0007669"/>
    <property type="project" value="TreeGrafter"/>
</dbReference>
<dbReference type="GO" id="GO:0016285">
    <property type="term" value="F:alanyl aminopeptidase activity"/>
    <property type="evidence" value="ECO:0007669"/>
    <property type="project" value="UniProtKB-EC"/>
</dbReference>
<dbReference type="GO" id="GO:0005886">
    <property type="term" value="C:plasma membrane"/>
    <property type="evidence" value="ECO:0007669"/>
    <property type="project" value="UniProtKB-SubCell"/>
</dbReference>
<dbReference type="InterPro" id="IPR014782">
    <property type="entry name" value="Peptidase_M1_dom"/>
</dbReference>
<evidence type="ECO:0000256" key="6">
    <source>
        <dbReference type="ARBA" id="ARBA00022622"/>
    </source>
</evidence>
<evidence type="ECO:0000256" key="10">
    <source>
        <dbReference type="ARBA" id="ARBA00022833"/>
    </source>
</evidence>
<evidence type="ECO:0000256" key="17">
    <source>
        <dbReference type="PIRSR" id="PIRSR634016-1"/>
    </source>
</evidence>
<sequence>LVHTVLACPGFRSFFAACCLPSVANIPTSSDFRADLCKIPTYPIRPAPVYRVIHSLVCFDPLVSQSGSRRTVSSSCPSVFVASFARHHRLKFCLPSVTSPQPTRPVAARWTIALREKSTLPSAVRTVTSAAWRQSPHFTAASLKISRTAISVRSRSSSSSRAVVDTVVSVNYCSPREHRTAALPRSLLFIGRDKAVTVFRPAVHLPSDNLQRRTITSSSSPGSDVSEPSESNMSTTGKPEFQRLPTNVLPVHYELTLKPDLTALTFEGNTTVQLKVNTPTDRITLNALDLKILKASVTFGGTTFDSKDIQFDAGQETACLVFGTEIPTGEASLAVEFTGELNDKMKGFYRSKYFTAAGEERYAGVTQFEATDARRCFPCWDEPALKATFDITLKVPKDRVALSNMPVREETDGSDGLRVLHFDRTPIMSTYLVAVVVGEYDYVEDTSTDGVLVRVYTPVGKKEQGRFALDVATKVLPYYKDYFNIAYPLPKMDLIAISDFSAGAMENWGLITYRETFVLVDPENTSLIRKQSIALTVGHEIAHQWFGNLVTMEWWTHLWLNEGYASFVEFLCVDHLFPGYDIWTQFVTDMYTHALELDCLRNSHPIEVPVGHPSEIDEIFDEISYNKGASVIRMLHHYIGDEDFKRGMHVYLTRHQYRNTSTEDLWQALQEASSKPVGAVMSTWIKQMGFPVVRVLSSTDLPGNKRLLKIAQEKFCADGCQPTEPCRWMIPVNVSTPKSANAVSTVLEADTAEITVEGVGPDDWVKINPGTIGYYRTQYPADMLDQFLPAIKDQSLPPLDRLGLIDDLFALVQAGKSSTVDALKVIEAYRNESNYTVWASITNCLAKLQLLLAHSPVQEQFNAYGVRLYRPVAEKLGWDVKPDESHLDTLLRSLVLSRLVSFRCPKTVAEAKRRFEDHAQNKCVLPADLRSTCYKAVLQNGDLDTYNEMLRLYRATDLHEEKDRISRALGSIGNVDILRKVIEFAMSDEVRAQDSVFVIVSVAMNPKGRDMTWDYFRERWQVLLNQYEGGFLLARLIKYLTENFSTEERALEVEQFFRDHEFPGTERTVSQSIETIRLNADWLRRDLNAIQDYLKQQQLQQQE</sequence>
<dbReference type="Gene3D" id="1.25.50.20">
    <property type="match status" value="1"/>
</dbReference>
<feature type="domain" description="ERAP1-like C-terminal" evidence="22">
    <location>
        <begin position="764"/>
        <end position="1077"/>
    </location>
</feature>
<feature type="domain" description="Peptidase M1 membrane alanine aminopeptidase" evidence="21">
    <location>
        <begin position="467"/>
        <end position="684"/>
    </location>
</feature>
<dbReference type="GO" id="GO:0006508">
    <property type="term" value="P:proteolysis"/>
    <property type="evidence" value="ECO:0007669"/>
    <property type="project" value="UniProtKB-KW"/>
</dbReference>
<evidence type="ECO:0000256" key="11">
    <source>
        <dbReference type="ARBA" id="ARBA00023049"/>
    </source>
</evidence>
<keyword evidence="7" id="KW-0645">Protease</keyword>
<dbReference type="InterPro" id="IPR027268">
    <property type="entry name" value="Peptidase_M4/M1_CTD_sf"/>
</dbReference>
<dbReference type="AlphaFoldDB" id="A0A182JLL4"/>
<dbReference type="Pfam" id="PF11838">
    <property type="entry name" value="ERAP1_C"/>
    <property type="match status" value="1"/>
</dbReference>
<feature type="binding site" evidence="18">
    <location>
        <position position="539"/>
    </location>
    <ligand>
        <name>Zn(2+)</name>
        <dbReference type="ChEBI" id="CHEBI:29105"/>
        <note>catalytic</note>
    </ligand>
</feature>
<evidence type="ECO:0000256" key="9">
    <source>
        <dbReference type="ARBA" id="ARBA00022801"/>
    </source>
</evidence>
<dbReference type="InterPro" id="IPR042097">
    <property type="entry name" value="Aminopeptidase_N-like_N_sf"/>
</dbReference>
<keyword evidence="6" id="KW-0336">GPI-anchor</keyword>
<evidence type="ECO:0000256" key="2">
    <source>
        <dbReference type="ARBA" id="ARBA00004609"/>
    </source>
</evidence>
<dbReference type="Gene3D" id="1.10.390.10">
    <property type="entry name" value="Neutral Protease Domain 2"/>
    <property type="match status" value="1"/>
</dbReference>
<accession>A0A182JLL4</accession>
<protein>
    <recommendedName>
        <fullName evidence="15">Puromycin-sensitive aminopeptidase</fullName>
        <ecNumber evidence="14">3.4.11.14</ecNumber>
    </recommendedName>
    <alternativeName>
        <fullName evidence="16">Cytosol alanyl aminopeptidase</fullName>
    </alternativeName>
</protein>
<evidence type="ECO:0000256" key="15">
    <source>
        <dbReference type="ARBA" id="ARBA00074113"/>
    </source>
</evidence>
<keyword evidence="8 18" id="KW-0479">Metal-binding</keyword>
<dbReference type="GO" id="GO:0098552">
    <property type="term" value="C:side of membrane"/>
    <property type="evidence" value="ECO:0007669"/>
    <property type="project" value="UniProtKB-KW"/>
</dbReference>
<evidence type="ECO:0000256" key="18">
    <source>
        <dbReference type="PIRSR" id="PIRSR634016-3"/>
    </source>
</evidence>
<dbReference type="FunFam" id="2.60.40.1910:FF:000002">
    <property type="entry name" value="Aminopeptidase"/>
    <property type="match status" value="1"/>
</dbReference>
<evidence type="ECO:0000259" key="22">
    <source>
        <dbReference type="Pfam" id="PF11838"/>
    </source>
</evidence>
<feature type="domain" description="Aminopeptidase N-like N-terminal" evidence="23">
    <location>
        <begin position="250"/>
        <end position="432"/>
    </location>
</feature>
<evidence type="ECO:0000256" key="1">
    <source>
        <dbReference type="ARBA" id="ARBA00004496"/>
    </source>
</evidence>
<keyword evidence="6" id="KW-0325">Glycoprotein</keyword>
<feature type="active site" description="Proton acceptor" evidence="17">
    <location>
        <position position="540"/>
    </location>
</feature>
<dbReference type="GO" id="GO:0043171">
    <property type="term" value="P:peptide catabolic process"/>
    <property type="evidence" value="ECO:0007669"/>
    <property type="project" value="TreeGrafter"/>
</dbReference>
<dbReference type="PANTHER" id="PTHR11533">
    <property type="entry name" value="PROTEASE M1 ZINC METALLOPROTEASE"/>
    <property type="match status" value="1"/>
</dbReference>
<comment type="subcellular location">
    <subcellularLocation>
        <location evidence="2">Cell membrane</location>
        <topology evidence="2">Lipid-anchor</topology>
        <topology evidence="2">GPI-anchor</topology>
    </subcellularLocation>
    <subcellularLocation>
        <location evidence="1">Cytoplasm</location>
    </subcellularLocation>
</comment>
<dbReference type="EC" id="3.4.11.14" evidence="14"/>
<keyword evidence="4" id="KW-0031">Aminopeptidase</keyword>
<comment type="catalytic activity">
    <reaction evidence="13">
        <text>Release of an N-terminal amino acid, preferentially alanine, from a wide range of peptides, amides and arylamides.</text>
        <dbReference type="EC" id="3.4.11.14"/>
    </reaction>
</comment>
<dbReference type="GO" id="GO:0070006">
    <property type="term" value="F:metalloaminopeptidase activity"/>
    <property type="evidence" value="ECO:0007669"/>
    <property type="project" value="TreeGrafter"/>
</dbReference>
<dbReference type="InterPro" id="IPR024571">
    <property type="entry name" value="ERAP1-like_C_dom"/>
</dbReference>
<dbReference type="FunFam" id="2.60.40.1730:FF:000002">
    <property type="entry name" value="Aminopeptidase"/>
    <property type="match status" value="1"/>
</dbReference>
<dbReference type="GO" id="GO:0005615">
    <property type="term" value="C:extracellular space"/>
    <property type="evidence" value="ECO:0007669"/>
    <property type="project" value="TreeGrafter"/>
</dbReference>
<evidence type="ECO:0000256" key="13">
    <source>
        <dbReference type="ARBA" id="ARBA00052895"/>
    </source>
</evidence>
<reference evidence="24" key="1">
    <citation type="submission" date="2022-08" db="UniProtKB">
        <authorList>
            <consortium name="EnsemblMetazoa"/>
        </authorList>
    </citation>
    <scope>IDENTIFICATION</scope>
    <source>
        <strain evidence="24">EBRO</strain>
    </source>
</reference>
<comment type="similarity">
    <text evidence="3">Belongs to the peptidase M1 family.</text>
</comment>
<comment type="cofactor">
    <cofactor evidence="18">
        <name>Zn(2+)</name>
        <dbReference type="ChEBI" id="CHEBI:29105"/>
    </cofactor>
    <text evidence="18">Binds 1 zinc ion per subunit.</text>
</comment>
<evidence type="ECO:0000313" key="24">
    <source>
        <dbReference type="EnsemblMetazoa" id="AATE020362-PA.1"/>
    </source>
</evidence>
<evidence type="ECO:0000256" key="7">
    <source>
        <dbReference type="ARBA" id="ARBA00022670"/>
    </source>
</evidence>
<keyword evidence="6" id="KW-0472">Membrane</keyword>
<feature type="site" description="Transition state stabilizer" evidence="19">
    <location>
        <position position="625"/>
    </location>
</feature>
<dbReference type="InterPro" id="IPR034016">
    <property type="entry name" value="M1_APN-typ"/>
</dbReference>
<evidence type="ECO:0000256" key="19">
    <source>
        <dbReference type="PIRSR" id="PIRSR634016-4"/>
    </source>
</evidence>
<dbReference type="CDD" id="cd09601">
    <property type="entry name" value="M1_APN-Q_like"/>
    <property type="match status" value="1"/>
</dbReference>
<evidence type="ECO:0000256" key="5">
    <source>
        <dbReference type="ARBA" id="ARBA00022490"/>
    </source>
</evidence>
<dbReference type="Gene3D" id="2.60.40.1910">
    <property type="match status" value="1"/>
</dbReference>
<feature type="binding site" evidence="18">
    <location>
        <position position="543"/>
    </location>
    <ligand>
        <name>Zn(2+)</name>
        <dbReference type="ChEBI" id="CHEBI:29105"/>
        <note>catalytic</note>
    </ligand>
</feature>
<dbReference type="GO" id="GO:0008270">
    <property type="term" value="F:zinc ion binding"/>
    <property type="evidence" value="ECO:0007669"/>
    <property type="project" value="InterPro"/>
</dbReference>
<keyword evidence="12" id="KW-0449">Lipoprotein</keyword>
<dbReference type="PRINTS" id="PR00756">
    <property type="entry name" value="ALADIPTASE"/>
</dbReference>
<dbReference type="Pfam" id="PF01433">
    <property type="entry name" value="Peptidase_M1"/>
    <property type="match status" value="1"/>
</dbReference>
<keyword evidence="10 18" id="KW-0862">Zinc</keyword>